<feature type="domain" description="WCX" evidence="3">
    <location>
        <begin position="225"/>
        <end position="301"/>
    </location>
</feature>
<keyword evidence="5" id="KW-1185">Reference proteome</keyword>
<dbReference type="InterPro" id="IPR036390">
    <property type="entry name" value="WH_DNA-bd_sf"/>
</dbReference>
<dbReference type="InterPro" id="IPR051534">
    <property type="entry name" value="CBASS_pafABC_assoc_protein"/>
</dbReference>
<feature type="domain" description="WYL" evidence="2">
    <location>
        <begin position="134"/>
        <end position="199"/>
    </location>
</feature>
<dbReference type="PIRSF" id="PIRSF016838">
    <property type="entry name" value="PafC"/>
    <property type="match status" value="1"/>
</dbReference>
<name>A0A927CTT2_9BACL</name>
<dbReference type="InterPro" id="IPR013196">
    <property type="entry name" value="HTH_11"/>
</dbReference>
<dbReference type="InterPro" id="IPR026881">
    <property type="entry name" value="WYL_dom"/>
</dbReference>
<dbReference type="EMBL" id="JACXIY010000034">
    <property type="protein sequence ID" value="MBD2871736.1"/>
    <property type="molecule type" value="Genomic_DNA"/>
</dbReference>
<reference evidence="4" key="1">
    <citation type="submission" date="2020-09" db="EMBL/GenBank/DDBJ databases">
        <title>A novel bacterium of genus Paenibacillus, isolated from South China Sea.</title>
        <authorList>
            <person name="Huang H."/>
            <person name="Mo K."/>
            <person name="Hu Y."/>
        </authorList>
    </citation>
    <scope>NUCLEOTIDE SEQUENCE</scope>
    <source>
        <strain evidence="4">IB182493</strain>
    </source>
</reference>
<dbReference type="InterPro" id="IPR057727">
    <property type="entry name" value="WCX_dom"/>
</dbReference>
<accession>A0A927CTT2</accession>
<evidence type="ECO:0000259" key="3">
    <source>
        <dbReference type="Pfam" id="PF25583"/>
    </source>
</evidence>
<dbReference type="SUPFAM" id="SSF46785">
    <property type="entry name" value="Winged helix' DNA-binding domain"/>
    <property type="match status" value="1"/>
</dbReference>
<dbReference type="PANTHER" id="PTHR34580">
    <property type="match status" value="1"/>
</dbReference>
<feature type="domain" description="Helix-turn-helix type 11" evidence="1">
    <location>
        <begin position="5"/>
        <end position="59"/>
    </location>
</feature>
<organism evidence="4 5">
    <name type="scientific">Paenibacillus arenilitoris</name>
    <dbReference type="NCBI Taxonomy" id="2772299"/>
    <lineage>
        <taxon>Bacteria</taxon>
        <taxon>Bacillati</taxon>
        <taxon>Bacillota</taxon>
        <taxon>Bacilli</taxon>
        <taxon>Bacillales</taxon>
        <taxon>Paenibacillaceae</taxon>
        <taxon>Paenibacillus</taxon>
    </lineage>
</organism>
<evidence type="ECO:0000313" key="5">
    <source>
        <dbReference type="Proteomes" id="UP000632125"/>
    </source>
</evidence>
<evidence type="ECO:0000259" key="1">
    <source>
        <dbReference type="Pfam" id="PF08279"/>
    </source>
</evidence>
<proteinExistence type="predicted"/>
<dbReference type="RefSeq" id="WP_190865793.1">
    <property type="nucleotide sequence ID" value="NZ_JACXIY010000034.1"/>
</dbReference>
<dbReference type="Pfam" id="PF13280">
    <property type="entry name" value="WYL"/>
    <property type="match status" value="1"/>
</dbReference>
<dbReference type="Pfam" id="PF08279">
    <property type="entry name" value="HTH_11"/>
    <property type="match status" value="1"/>
</dbReference>
<dbReference type="PROSITE" id="PS52050">
    <property type="entry name" value="WYL"/>
    <property type="match status" value="1"/>
</dbReference>
<dbReference type="Proteomes" id="UP000632125">
    <property type="component" value="Unassembled WGS sequence"/>
</dbReference>
<dbReference type="InterPro" id="IPR036388">
    <property type="entry name" value="WH-like_DNA-bd_sf"/>
</dbReference>
<dbReference type="AlphaFoldDB" id="A0A927CTT2"/>
<evidence type="ECO:0000259" key="2">
    <source>
        <dbReference type="Pfam" id="PF13280"/>
    </source>
</evidence>
<comment type="caution">
    <text evidence="4">The sequence shown here is derived from an EMBL/GenBank/DDBJ whole genome shotgun (WGS) entry which is preliminary data.</text>
</comment>
<dbReference type="InterPro" id="IPR028349">
    <property type="entry name" value="PafC-like"/>
</dbReference>
<evidence type="ECO:0000313" key="4">
    <source>
        <dbReference type="EMBL" id="MBD2871736.1"/>
    </source>
</evidence>
<dbReference type="Gene3D" id="1.10.10.10">
    <property type="entry name" value="Winged helix-like DNA-binding domain superfamily/Winged helix DNA-binding domain"/>
    <property type="match status" value="1"/>
</dbReference>
<dbReference type="PANTHER" id="PTHR34580:SF1">
    <property type="entry name" value="PROTEIN PAFC"/>
    <property type="match status" value="1"/>
</dbReference>
<dbReference type="Pfam" id="PF25583">
    <property type="entry name" value="WCX"/>
    <property type="match status" value="1"/>
</dbReference>
<gene>
    <name evidence="4" type="ORF">IDH41_24425</name>
</gene>
<sequence length="306" mass="34879">MKLDRLLAITMALLNKKRIGAAELAERFEVSLRTVYRDMEAINAAGIPIASFAGLDGGYEIMEGYRLERQSLSLDDFSSIYNALRGMQSVSNDQDIAGLLDRIGSLIPAGKAEEGGTLNMDLQWLSKPADKEKIRLLHGSIKESRLVAFDYMDYYGQETGRRIEPMGIYLKGNAWYVWGYCLTRLDVRVFRLSRINRLERLQEGFSRRPLVLEDSPVKWPQEHEPRIEATLHFNQSMKTKVRDEFEPEQITALEDGTIKVIARFYSEEAALRRALGYGKDAVIVEPKKLVDAMKAHLADLARLYQQ</sequence>
<protein>
    <submittedName>
        <fullName evidence="4">YafY family transcriptional regulator</fullName>
    </submittedName>
</protein>